<protein>
    <recommendedName>
        <fullName evidence="2">Dienelactone hydrolase domain-containing protein</fullName>
    </recommendedName>
</protein>
<reference evidence="3 4" key="1">
    <citation type="submission" date="2018-08" db="EMBL/GenBank/DDBJ databases">
        <title>Comamonas testosteroni strain SWCO2.</title>
        <authorList>
            <person name="Jiang N."/>
            <person name="Zhang X.Z."/>
        </authorList>
    </citation>
    <scope>NUCLEOTIDE SEQUENCE [LARGE SCALE GENOMIC DNA]</scope>
    <source>
        <strain evidence="3 4">SWCO2</strain>
    </source>
</reference>
<dbReference type="Proteomes" id="UP000261948">
    <property type="component" value="Unassembled WGS sequence"/>
</dbReference>
<evidence type="ECO:0000313" key="4">
    <source>
        <dbReference type="Proteomes" id="UP000261948"/>
    </source>
</evidence>
<dbReference type="EMBL" id="QURR01000038">
    <property type="protein sequence ID" value="RGE40282.1"/>
    <property type="molecule type" value="Genomic_DNA"/>
</dbReference>
<keyword evidence="1" id="KW-0378">Hydrolase</keyword>
<feature type="domain" description="Dienelactone hydrolase" evidence="2">
    <location>
        <begin position="89"/>
        <end position="275"/>
    </location>
</feature>
<dbReference type="InterPro" id="IPR002925">
    <property type="entry name" value="Dienelactn_hydro"/>
</dbReference>
<gene>
    <name evidence="3" type="ORF">DZC30_20575</name>
</gene>
<accession>A0A373F9V6</accession>
<dbReference type="Gene3D" id="3.40.50.1820">
    <property type="entry name" value="alpha/beta hydrolase"/>
    <property type="match status" value="1"/>
</dbReference>
<evidence type="ECO:0000256" key="1">
    <source>
        <dbReference type="ARBA" id="ARBA00022801"/>
    </source>
</evidence>
<evidence type="ECO:0000259" key="2">
    <source>
        <dbReference type="Pfam" id="PF01738"/>
    </source>
</evidence>
<dbReference type="PANTHER" id="PTHR22946:SF9">
    <property type="entry name" value="POLYKETIDE TRANSFERASE AF380"/>
    <property type="match status" value="1"/>
</dbReference>
<dbReference type="OrthoDB" id="9805123at2"/>
<dbReference type="AlphaFoldDB" id="A0A373F9V6"/>
<dbReference type="GO" id="GO:0052689">
    <property type="term" value="F:carboxylic ester hydrolase activity"/>
    <property type="evidence" value="ECO:0007669"/>
    <property type="project" value="UniProtKB-ARBA"/>
</dbReference>
<comment type="caution">
    <text evidence="3">The sequence shown here is derived from an EMBL/GenBank/DDBJ whole genome shotgun (WGS) entry which is preliminary data.</text>
</comment>
<dbReference type="SUPFAM" id="SSF53474">
    <property type="entry name" value="alpha/beta-Hydrolases"/>
    <property type="match status" value="1"/>
</dbReference>
<dbReference type="Pfam" id="PF01738">
    <property type="entry name" value="DLH"/>
    <property type="match status" value="1"/>
</dbReference>
<proteinExistence type="predicted"/>
<keyword evidence="4" id="KW-1185">Reference proteome</keyword>
<dbReference type="InterPro" id="IPR050261">
    <property type="entry name" value="FrsA_esterase"/>
</dbReference>
<evidence type="ECO:0000313" key="3">
    <source>
        <dbReference type="EMBL" id="RGE40282.1"/>
    </source>
</evidence>
<name>A0A373F9V6_COMTE</name>
<sequence length="366" mass="40330">MHLNFSLSAPSANAWIKASLSGLWLMASLQGISAHADPISDLSTGPYSGRIEFSSVTPPDRHLYARKLYNTFKDVIVTADILMPKNIAPGTKVPAVIVSHGSGGVESNSFDVWGRVLNEAGYAVMVTDTYTPRGVKETNSDQGRVPYPAHVADTMNALRVLSTHPQIDTKRIFNIGFSRGGSTAFDTAWPTWSDPINTDGVKFAGHVAMYPGNCNIRYRTDDREKVNAPVLVLLADPELEEAADVKVCERWYDELIAKGNDIKYKEYRGGRHAFDTLNFSYRWNPQTTSAKQCDMELYMTMKPGSGLGNNVLNVKTNQPLTRDTWVPVMKDCTKITGGSRGGGNAEIVQKQVVIDTMSFLDSLSRR</sequence>
<dbReference type="InterPro" id="IPR029058">
    <property type="entry name" value="AB_hydrolase_fold"/>
</dbReference>
<dbReference type="PANTHER" id="PTHR22946">
    <property type="entry name" value="DIENELACTONE HYDROLASE DOMAIN-CONTAINING PROTEIN-RELATED"/>
    <property type="match status" value="1"/>
</dbReference>
<organism evidence="3 4">
    <name type="scientific">Comamonas testosteroni</name>
    <name type="common">Pseudomonas testosteroni</name>
    <dbReference type="NCBI Taxonomy" id="285"/>
    <lineage>
        <taxon>Bacteria</taxon>
        <taxon>Pseudomonadati</taxon>
        <taxon>Pseudomonadota</taxon>
        <taxon>Betaproteobacteria</taxon>
        <taxon>Burkholderiales</taxon>
        <taxon>Comamonadaceae</taxon>
        <taxon>Comamonas</taxon>
    </lineage>
</organism>